<dbReference type="EMBL" id="ML977194">
    <property type="protein sequence ID" value="KAF1981733.1"/>
    <property type="molecule type" value="Genomic_DNA"/>
</dbReference>
<feature type="chain" id="PRO_5026155081" evidence="12">
    <location>
        <begin position="20"/>
        <end position="484"/>
    </location>
</feature>
<evidence type="ECO:0000256" key="12">
    <source>
        <dbReference type="SAM" id="SignalP"/>
    </source>
</evidence>
<evidence type="ECO:0000256" key="2">
    <source>
        <dbReference type="ARBA" id="ARBA00008834"/>
    </source>
</evidence>
<dbReference type="PANTHER" id="PTHR31736:SF19">
    <property type="entry name" value="PECTIN LYASE SUPERFAMILY PROTEIN-RELATED"/>
    <property type="match status" value="1"/>
</dbReference>
<keyword evidence="5 10" id="KW-0378">Hydrolase</keyword>
<dbReference type="GO" id="GO:0005975">
    <property type="term" value="P:carbohydrate metabolic process"/>
    <property type="evidence" value="ECO:0007669"/>
    <property type="project" value="InterPro"/>
</dbReference>
<dbReference type="AlphaFoldDB" id="A0A6G1GL98"/>
<feature type="region of interest" description="Disordered" evidence="11">
    <location>
        <begin position="459"/>
        <end position="484"/>
    </location>
</feature>
<keyword evidence="9" id="KW-0961">Cell wall biogenesis/degradation</keyword>
<dbReference type="PANTHER" id="PTHR31736">
    <property type="match status" value="1"/>
</dbReference>
<dbReference type="GO" id="GO:0046576">
    <property type="term" value="F:rhamnogalacturonan alpha-L-rhamnopyranosyl-(1-&gt;4)-alpha-D-galactopyranosyluronide lyase activity"/>
    <property type="evidence" value="ECO:0007669"/>
    <property type="project" value="UniProtKB-ARBA"/>
</dbReference>
<evidence type="ECO:0000256" key="8">
    <source>
        <dbReference type="ARBA" id="ARBA00023295"/>
    </source>
</evidence>
<dbReference type="OrthoDB" id="2268901at2759"/>
<evidence type="ECO:0000256" key="1">
    <source>
        <dbReference type="ARBA" id="ARBA00004613"/>
    </source>
</evidence>
<keyword evidence="6" id="KW-1015">Disulfide bond</keyword>
<keyword evidence="7" id="KW-0325">Glycoprotein</keyword>
<evidence type="ECO:0000256" key="6">
    <source>
        <dbReference type="ARBA" id="ARBA00023157"/>
    </source>
</evidence>
<dbReference type="InterPro" id="IPR000743">
    <property type="entry name" value="Glyco_hydro_28"/>
</dbReference>
<gene>
    <name evidence="13" type="ORF">K402DRAFT_221849</name>
</gene>
<evidence type="ECO:0000256" key="11">
    <source>
        <dbReference type="SAM" id="MobiDB-lite"/>
    </source>
</evidence>
<evidence type="ECO:0000256" key="9">
    <source>
        <dbReference type="ARBA" id="ARBA00023316"/>
    </source>
</evidence>
<dbReference type="InterPro" id="IPR011050">
    <property type="entry name" value="Pectin_lyase_fold/virulence"/>
</dbReference>
<sequence>MHSSGVLAALLVLPTLAFGQLSGRVGPTTSTASKRAKKICDVTRFGATPTGDIGPALTRAWNECKTGGVVFVPEGNFQMSTWVSLSGGTGVGIQIDGIITRKDGSDKGGNMILVQRSNDVEFFSGNGRGAFQGKGYEMHREKNIMGPRILRFVRVDNFAVHDFIMVDAPSFHFSMDTCKNGEVYNLVVRGGNQGGLDGIDVWSDNVHIHDVEVTNKDECVCVKSPAHNILIENIYCNWSGGSSIGSLGEDVDVSDIVFRNVYTTNSNQMMMIKSWGGSGSLKNVLFDNFIGHANAYGLNVDQYWSPMKQNPGPGVKLDNITFSNWKGTVADGMRRSPIRILCSTDAPCTSMVVENVSLWTDAGTTVTNECKAAYGTGACLRANTDRSFNANSAKTSISRPPPRYQAVKMDSDLPSDFGTTQPIPIPKIPASFFPGTKPLKPVAGSGAAAVPAAAGGKAAGAKASGAQASGAKASGAKEAVVFSS</sequence>
<name>A0A6G1GL98_9PEZI</name>
<keyword evidence="4 12" id="KW-0732">Signal</keyword>
<comment type="subcellular location">
    <subcellularLocation>
        <location evidence="1">Secreted</location>
    </subcellularLocation>
</comment>
<evidence type="ECO:0000256" key="4">
    <source>
        <dbReference type="ARBA" id="ARBA00022729"/>
    </source>
</evidence>
<dbReference type="GO" id="GO:0004650">
    <property type="term" value="F:polygalacturonase activity"/>
    <property type="evidence" value="ECO:0007669"/>
    <property type="project" value="InterPro"/>
</dbReference>
<dbReference type="GO" id="GO:0071555">
    <property type="term" value="P:cell wall organization"/>
    <property type="evidence" value="ECO:0007669"/>
    <property type="project" value="UniProtKB-KW"/>
</dbReference>
<accession>A0A6G1GL98</accession>
<feature type="signal peptide" evidence="12">
    <location>
        <begin position="1"/>
        <end position="19"/>
    </location>
</feature>
<dbReference type="InterPro" id="IPR012334">
    <property type="entry name" value="Pectin_lyas_fold"/>
</dbReference>
<keyword evidence="14" id="KW-1185">Reference proteome</keyword>
<reference evidence="13" key="1">
    <citation type="journal article" date="2020" name="Stud. Mycol.">
        <title>101 Dothideomycetes genomes: a test case for predicting lifestyles and emergence of pathogens.</title>
        <authorList>
            <person name="Haridas S."/>
            <person name="Albert R."/>
            <person name="Binder M."/>
            <person name="Bloem J."/>
            <person name="Labutti K."/>
            <person name="Salamov A."/>
            <person name="Andreopoulos B."/>
            <person name="Baker S."/>
            <person name="Barry K."/>
            <person name="Bills G."/>
            <person name="Bluhm B."/>
            <person name="Cannon C."/>
            <person name="Castanera R."/>
            <person name="Culley D."/>
            <person name="Daum C."/>
            <person name="Ezra D."/>
            <person name="Gonzalez J."/>
            <person name="Henrissat B."/>
            <person name="Kuo A."/>
            <person name="Liang C."/>
            <person name="Lipzen A."/>
            <person name="Lutzoni F."/>
            <person name="Magnuson J."/>
            <person name="Mondo S."/>
            <person name="Nolan M."/>
            <person name="Ohm R."/>
            <person name="Pangilinan J."/>
            <person name="Park H.-J."/>
            <person name="Ramirez L."/>
            <person name="Alfaro M."/>
            <person name="Sun H."/>
            <person name="Tritt A."/>
            <person name="Yoshinaga Y."/>
            <person name="Zwiers L.-H."/>
            <person name="Turgeon B."/>
            <person name="Goodwin S."/>
            <person name="Spatafora J."/>
            <person name="Crous P."/>
            <person name="Grigoriev I."/>
        </authorList>
    </citation>
    <scope>NUCLEOTIDE SEQUENCE</scope>
    <source>
        <strain evidence="13">CBS 113979</strain>
    </source>
</reference>
<dbReference type="SUPFAM" id="SSF51126">
    <property type="entry name" value="Pectin lyase-like"/>
    <property type="match status" value="1"/>
</dbReference>
<evidence type="ECO:0000256" key="5">
    <source>
        <dbReference type="ARBA" id="ARBA00022801"/>
    </source>
</evidence>
<evidence type="ECO:0000256" key="3">
    <source>
        <dbReference type="ARBA" id="ARBA00022525"/>
    </source>
</evidence>
<keyword evidence="3" id="KW-0964">Secreted</keyword>
<dbReference type="Pfam" id="PF00295">
    <property type="entry name" value="Glyco_hydro_28"/>
    <property type="match status" value="1"/>
</dbReference>
<organism evidence="13 14">
    <name type="scientific">Aulographum hederae CBS 113979</name>
    <dbReference type="NCBI Taxonomy" id="1176131"/>
    <lineage>
        <taxon>Eukaryota</taxon>
        <taxon>Fungi</taxon>
        <taxon>Dikarya</taxon>
        <taxon>Ascomycota</taxon>
        <taxon>Pezizomycotina</taxon>
        <taxon>Dothideomycetes</taxon>
        <taxon>Pleosporomycetidae</taxon>
        <taxon>Aulographales</taxon>
        <taxon>Aulographaceae</taxon>
    </lineage>
</organism>
<evidence type="ECO:0000313" key="13">
    <source>
        <dbReference type="EMBL" id="KAF1981733.1"/>
    </source>
</evidence>
<protein>
    <submittedName>
        <fullName evidence="13">Glycoside hydrolase family 28 protein</fullName>
    </submittedName>
</protein>
<comment type="similarity">
    <text evidence="2 10">Belongs to the glycosyl hydrolase 28 family.</text>
</comment>
<dbReference type="Gene3D" id="2.160.20.10">
    <property type="entry name" value="Single-stranded right-handed beta-helix, Pectin lyase-like"/>
    <property type="match status" value="1"/>
</dbReference>
<proteinExistence type="inferred from homology"/>
<dbReference type="Proteomes" id="UP000800041">
    <property type="component" value="Unassembled WGS sequence"/>
</dbReference>
<evidence type="ECO:0000256" key="7">
    <source>
        <dbReference type="ARBA" id="ARBA00023180"/>
    </source>
</evidence>
<dbReference type="GO" id="GO:0005576">
    <property type="term" value="C:extracellular region"/>
    <property type="evidence" value="ECO:0007669"/>
    <property type="project" value="UniProtKB-SubCell"/>
</dbReference>
<evidence type="ECO:0000313" key="14">
    <source>
        <dbReference type="Proteomes" id="UP000800041"/>
    </source>
</evidence>
<evidence type="ECO:0000256" key="10">
    <source>
        <dbReference type="RuleBase" id="RU361169"/>
    </source>
</evidence>
<keyword evidence="8 10" id="KW-0326">Glycosidase</keyword>